<gene>
    <name evidence="9" type="ORF">EVEC_LOCUS7766</name>
</gene>
<evidence type="ECO:0000256" key="4">
    <source>
        <dbReference type="ARBA" id="ARBA00022737"/>
    </source>
</evidence>
<evidence type="ECO:0000256" key="1">
    <source>
        <dbReference type="ARBA" id="ARBA00004604"/>
    </source>
</evidence>
<evidence type="ECO:0000256" key="3">
    <source>
        <dbReference type="ARBA" id="ARBA00022574"/>
    </source>
</evidence>
<dbReference type="GO" id="GO:0032040">
    <property type="term" value="C:small-subunit processome"/>
    <property type="evidence" value="ECO:0007669"/>
    <property type="project" value="TreeGrafter"/>
</dbReference>
<feature type="region of interest" description="Disordered" evidence="7">
    <location>
        <begin position="35"/>
        <end position="71"/>
    </location>
</feature>
<evidence type="ECO:0000259" key="8">
    <source>
        <dbReference type="SMART" id="SM01033"/>
    </source>
</evidence>
<reference evidence="9 10" key="2">
    <citation type="submission" date="2018-10" db="EMBL/GenBank/DDBJ databases">
        <authorList>
            <consortium name="Pathogen Informatics"/>
        </authorList>
    </citation>
    <scope>NUCLEOTIDE SEQUENCE [LARGE SCALE GENOMIC DNA]</scope>
</reference>
<feature type="compositionally biased region" description="Basic and acidic residues" evidence="7">
    <location>
        <begin position="52"/>
        <end position="70"/>
    </location>
</feature>
<comment type="subcellular location">
    <subcellularLocation>
        <location evidence="1">Nucleus</location>
        <location evidence="1">Nucleolus</location>
    </subcellularLocation>
</comment>
<dbReference type="FunFam" id="2.130.10.10:FF:000378">
    <property type="entry name" value="U3 small nucleolar RNA-associated protein 7"/>
    <property type="match status" value="1"/>
</dbReference>
<dbReference type="PANTHER" id="PTHR14085">
    <property type="entry name" value="WD-REPEAT PROTEIN BING4"/>
    <property type="match status" value="1"/>
</dbReference>
<dbReference type="WBParaSite" id="EVEC_0000828201-mRNA-1">
    <property type="protein sequence ID" value="EVEC_0000828201-mRNA-1"/>
    <property type="gene ID" value="EVEC_0000828201"/>
</dbReference>
<feature type="domain" description="BING4 C-terminal" evidence="8">
    <location>
        <begin position="390"/>
        <end position="468"/>
    </location>
</feature>
<dbReference type="Proteomes" id="UP000274131">
    <property type="component" value="Unassembled WGS sequence"/>
</dbReference>
<dbReference type="Pfam" id="PF08149">
    <property type="entry name" value="BING4CT"/>
    <property type="match status" value="1"/>
</dbReference>
<dbReference type="InterPro" id="IPR019775">
    <property type="entry name" value="WD40_repeat_CS"/>
</dbReference>
<evidence type="ECO:0000313" key="11">
    <source>
        <dbReference type="WBParaSite" id="EVEC_0000828201-mRNA-1"/>
    </source>
</evidence>
<dbReference type="InterPro" id="IPR040315">
    <property type="entry name" value="WDR46/Utp7"/>
</dbReference>
<keyword evidence="5" id="KW-0539">Nucleus</keyword>
<feature type="repeat" description="WD" evidence="6">
    <location>
        <begin position="311"/>
        <end position="350"/>
    </location>
</feature>
<dbReference type="PROSITE" id="PS00678">
    <property type="entry name" value="WD_REPEATS_1"/>
    <property type="match status" value="1"/>
</dbReference>
<proteinExistence type="predicted"/>
<dbReference type="SMART" id="SM01033">
    <property type="entry name" value="BING4CT"/>
    <property type="match status" value="1"/>
</dbReference>
<sequence length="560" mass="64139">MMDEAEKVDVLKLTAEDLTPKGGLKERKWNWKNRAKRSFPRKRRTVVSEPEEGSKKPLVSEELLKKHDTGASEINPKRVKTKFHQIKLLKRKEKFLARTEQTARAEILNQEDEGFLIGDRGELTYNIRQNEIAAAVDVASSTKCFDLALDRFGPYRIDYSNNGRYLLVGGKKGHVAAFDWMTKKLLFETNVMEAVRDVQWLHVETMFAVAQKRWTYIYDNMGVELHCLKMLHDIRRMEFLPRHFLLVAGANTSFLHYIDVSLGKIVQSFCTRQGALDVMAQNPSNAVIHTGHSNGTVQLWSPNVQEPLIKMLTHIGAVRGISIEGNYMATTGLDQRLRVWDVRTYKQLFGYHLPFGLSEVAFSQRNVIACAIGNTVQTFKNAHIGNLESPYLVHDCGGLIADLEFCPYEDVLGIGHQNGIASILVPGSGEANVDTLHANPYESKSQRREREVKQLLDKIQPELITLDTSEISKVNTDVMQEENERLKKVLYLRPRDVKFTPRNKRKGLSKDKRKQIVNAEMRFARNEEIKEAEKQLLPVPEKEKEKIVKSVLDRFKRKDK</sequence>
<dbReference type="OrthoDB" id="10251154at2759"/>
<name>A0A0N4VCI5_ENTVE</name>
<evidence type="ECO:0000256" key="6">
    <source>
        <dbReference type="PROSITE-ProRule" id="PRU00221"/>
    </source>
</evidence>
<evidence type="ECO:0000256" key="5">
    <source>
        <dbReference type="ARBA" id="ARBA00023242"/>
    </source>
</evidence>
<reference evidence="11" key="1">
    <citation type="submission" date="2017-02" db="UniProtKB">
        <authorList>
            <consortium name="WormBaseParasite"/>
        </authorList>
    </citation>
    <scope>IDENTIFICATION</scope>
</reference>
<dbReference type="InterPro" id="IPR015943">
    <property type="entry name" value="WD40/YVTN_repeat-like_dom_sf"/>
</dbReference>
<dbReference type="GO" id="GO:0030686">
    <property type="term" value="C:90S preribosome"/>
    <property type="evidence" value="ECO:0007669"/>
    <property type="project" value="TreeGrafter"/>
</dbReference>
<dbReference type="SMART" id="SM00320">
    <property type="entry name" value="WD40"/>
    <property type="match status" value="4"/>
</dbReference>
<organism evidence="11">
    <name type="scientific">Enterobius vermicularis</name>
    <name type="common">Human pinworm</name>
    <dbReference type="NCBI Taxonomy" id="51028"/>
    <lineage>
        <taxon>Eukaryota</taxon>
        <taxon>Metazoa</taxon>
        <taxon>Ecdysozoa</taxon>
        <taxon>Nematoda</taxon>
        <taxon>Chromadorea</taxon>
        <taxon>Rhabditida</taxon>
        <taxon>Spirurina</taxon>
        <taxon>Oxyuridomorpha</taxon>
        <taxon>Oxyuroidea</taxon>
        <taxon>Oxyuridae</taxon>
        <taxon>Enterobius</taxon>
    </lineage>
</organism>
<dbReference type="GO" id="GO:0000462">
    <property type="term" value="P:maturation of SSU-rRNA from tricistronic rRNA transcript (SSU-rRNA, 5.8S rRNA, LSU-rRNA)"/>
    <property type="evidence" value="ECO:0007669"/>
    <property type="project" value="TreeGrafter"/>
</dbReference>
<keyword evidence="4" id="KW-0677">Repeat</keyword>
<dbReference type="InterPro" id="IPR036322">
    <property type="entry name" value="WD40_repeat_dom_sf"/>
</dbReference>
<dbReference type="PANTHER" id="PTHR14085:SF3">
    <property type="entry name" value="WD REPEAT-CONTAINING PROTEIN 46"/>
    <property type="match status" value="1"/>
</dbReference>
<keyword evidence="10" id="KW-1185">Reference proteome</keyword>
<evidence type="ECO:0000313" key="9">
    <source>
        <dbReference type="EMBL" id="VDD93015.1"/>
    </source>
</evidence>
<protein>
    <submittedName>
        <fullName evidence="11">WD_REPEATS_REGION domain-containing protein</fullName>
    </submittedName>
</protein>
<dbReference type="EMBL" id="UXUI01009078">
    <property type="protein sequence ID" value="VDD93015.1"/>
    <property type="molecule type" value="Genomic_DNA"/>
</dbReference>
<dbReference type="PROSITE" id="PS50082">
    <property type="entry name" value="WD_REPEATS_2"/>
    <property type="match status" value="1"/>
</dbReference>
<evidence type="ECO:0000256" key="7">
    <source>
        <dbReference type="SAM" id="MobiDB-lite"/>
    </source>
</evidence>
<evidence type="ECO:0000256" key="2">
    <source>
        <dbReference type="ARBA" id="ARBA00022552"/>
    </source>
</evidence>
<dbReference type="SUPFAM" id="SSF50978">
    <property type="entry name" value="WD40 repeat-like"/>
    <property type="match status" value="1"/>
</dbReference>
<dbReference type="Pfam" id="PF00400">
    <property type="entry name" value="WD40"/>
    <property type="match status" value="1"/>
</dbReference>
<evidence type="ECO:0000313" key="10">
    <source>
        <dbReference type="Proteomes" id="UP000274131"/>
    </source>
</evidence>
<dbReference type="InterPro" id="IPR012952">
    <property type="entry name" value="BING4_C_dom"/>
</dbReference>
<dbReference type="STRING" id="51028.A0A0N4VCI5"/>
<accession>A0A0N4VCI5</accession>
<feature type="compositionally biased region" description="Basic residues" evidence="7">
    <location>
        <begin position="35"/>
        <end position="45"/>
    </location>
</feature>
<keyword evidence="3 6" id="KW-0853">WD repeat</keyword>
<dbReference type="InterPro" id="IPR001680">
    <property type="entry name" value="WD40_rpt"/>
</dbReference>
<dbReference type="Gene3D" id="2.130.10.10">
    <property type="entry name" value="YVTN repeat-like/Quinoprotein amine dehydrogenase"/>
    <property type="match status" value="1"/>
</dbReference>
<keyword evidence="2" id="KW-0698">rRNA processing</keyword>
<dbReference type="AlphaFoldDB" id="A0A0N4VCI5"/>